<feature type="transmembrane region" description="Helical" evidence="8">
    <location>
        <begin position="362"/>
        <end position="382"/>
    </location>
</feature>
<evidence type="ECO:0000256" key="3">
    <source>
        <dbReference type="ARBA" id="ARBA00022692"/>
    </source>
</evidence>
<dbReference type="STRING" id="1202772.A0A1V9ZTH2"/>
<evidence type="ECO:0000256" key="1">
    <source>
        <dbReference type="ARBA" id="ARBA00004141"/>
    </source>
</evidence>
<evidence type="ECO:0000256" key="8">
    <source>
        <dbReference type="SAM" id="Phobius"/>
    </source>
</evidence>
<dbReference type="Gene3D" id="1.20.1250.20">
    <property type="entry name" value="MFS general substrate transporter like domains"/>
    <property type="match status" value="1"/>
</dbReference>
<comment type="caution">
    <text evidence="10">The sequence shown here is derived from an EMBL/GenBank/DDBJ whole genome shotgun (WGS) entry which is preliminary data.</text>
</comment>
<reference evidence="10 11" key="1">
    <citation type="journal article" date="2014" name="Genome Biol. Evol.">
        <title>The secreted proteins of Achlya hypogyna and Thraustotheca clavata identify the ancestral oomycete secretome and reveal gene acquisitions by horizontal gene transfer.</title>
        <authorList>
            <person name="Misner I."/>
            <person name="Blouin N."/>
            <person name="Leonard G."/>
            <person name="Richards T.A."/>
            <person name="Lane C.E."/>
        </authorList>
    </citation>
    <scope>NUCLEOTIDE SEQUENCE [LARGE SCALE GENOMIC DNA]</scope>
    <source>
        <strain evidence="10 11">ATCC 48635</strain>
    </source>
</reference>
<evidence type="ECO:0000259" key="9">
    <source>
        <dbReference type="PROSITE" id="PS50850"/>
    </source>
</evidence>
<proteinExistence type="inferred from homology"/>
<dbReference type="Pfam" id="PF07690">
    <property type="entry name" value="MFS_1"/>
    <property type="match status" value="1"/>
</dbReference>
<dbReference type="AlphaFoldDB" id="A0A1V9ZTH2"/>
<feature type="transmembrane region" description="Helical" evidence="8">
    <location>
        <begin position="170"/>
        <end position="190"/>
    </location>
</feature>
<comment type="similarity">
    <text evidence="6">Belongs to the major facilitator superfamily. Spinster (TC 2.A.1.49) family.</text>
</comment>
<feature type="transmembrane region" description="Helical" evidence="8">
    <location>
        <begin position="291"/>
        <end position="311"/>
    </location>
</feature>
<evidence type="ECO:0000256" key="5">
    <source>
        <dbReference type="ARBA" id="ARBA00023136"/>
    </source>
</evidence>
<evidence type="ECO:0000313" key="10">
    <source>
        <dbReference type="EMBL" id="OQS01307.1"/>
    </source>
</evidence>
<accession>A0A1V9ZTH2</accession>
<organism evidence="10 11">
    <name type="scientific">Achlya hypogyna</name>
    <name type="common">Oomycete</name>
    <name type="synonym">Protoachlya hypogyna</name>
    <dbReference type="NCBI Taxonomy" id="1202772"/>
    <lineage>
        <taxon>Eukaryota</taxon>
        <taxon>Sar</taxon>
        <taxon>Stramenopiles</taxon>
        <taxon>Oomycota</taxon>
        <taxon>Saprolegniomycetes</taxon>
        <taxon>Saprolegniales</taxon>
        <taxon>Achlyaceae</taxon>
        <taxon>Achlya</taxon>
    </lineage>
</organism>
<feature type="domain" description="Major facilitator superfamily (MFS) profile" evidence="9">
    <location>
        <begin position="5"/>
        <end position="472"/>
    </location>
</feature>
<feature type="transmembrane region" description="Helical" evidence="8">
    <location>
        <begin position="48"/>
        <end position="72"/>
    </location>
</feature>
<evidence type="ECO:0000256" key="4">
    <source>
        <dbReference type="ARBA" id="ARBA00022989"/>
    </source>
</evidence>
<gene>
    <name evidence="10" type="ORF">ACHHYP_01360</name>
</gene>
<dbReference type="SUPFAM" id="SSF103473">
    <property type="entry name" value="MFS general substrate transporter"/>
    <property type="match status" value="1"/>
</dbReference>
<evidence type="ECO:0000256" key="7">
    <source>
        <dbReference type="SAM" id="MobiDB-lite"/>
    </source>
</evidence>
<feature type="region of interest" description="Disordered" evidence="7">
    <location>
        <begin position="201"/>
        <end position="227"/>
    </location>
</feature>
<sequence>MATRVFGLLCAINLLNFIDRGVIPGAPIEFQAFVQSSYGVSPEHVSVYLGLLASAFIASYSVSICVFGYLSITRRPFDLAAAGLFVWVIALVLCGLAKPLNSFHLLLLGRLISGIGESSFHATTPAFIDEFAPRGSRTLWLGCFYAGMPAGTAMGYSYGSVFAQTVGWDVGFYVLGLAMLPLAVACWRCIPAQFNHPLRDDMPKSHAVQDTDDDATTTADDDDVGHLLPTTAPSPTSVVAEVTTIIRDPLFATASLGLAAFAFTTAGLGAFAPSILIGYGLLDARTAPTVFGALVVVTGVVGSPIGGLLLDRHCRSRPDDVPFRIYAAAVQMLLLLVLGVGCLLLSLACVASPVGFFGLQTLGLFALFAAQAATTLVVLLAAARAHRGLAMALNTFVLHALGDVPSPLVLGALKDYWAPHCGSVEQADGTSVLDPRCRLESPGLTKTLLFAYLWLLLAVGSWSATVVVARRRLRRSSGGSLVPCPRSSIL</sequence>
<name>A0A1V9ZTH2_ACHHY</name>
<dbReference type="Proteomes" id="UP000243579">
    <property type="component" value="Unassembled WGS sequence"/>
</dbReference>
<dbReference type="PANTHER" id="PTHR23505">
    <property type="entry name" value="SPINSTER"/>
    <property type="match status" value="1"/>
</dbReference>
<feature type="transmembrane region" description="Helical" evidence="8">
    <location>
        <begin position="139"/>
        <end position="158"/>
    </location>
</feature>
<dbReference type="InterPro" id="IPR036259">
    <property type="entry name" value="MFS_trans_sf"/>
</dbReference>
<dbReference type="InterPro" id="IPR044770">
    <property type="entry name" value="MFS_spinster-like"/>
</dbReference>
<keyword evidence="3 8" id="KW-0812">Transmembrane</keyword>
<keyword evidence="5 8" id="KW-0472">Membrane</keyword>
<dbReference type="GO" id="GO:0016020">
    <property type="term" value="C:membrane"/>
    <property type="evidence" value="ECO:0007669"/>
    <property type="project" value="UniProtKB-SubCell"/>
</dbReference>
<dbReference type="OrthoDB" id="6770063at2759"/>
<dbReference type="PROSITE" id="PS50850">
    <property type="entry name" value="MFS"/>
    <property type="match status" value="1"/>
</dbReference>
<feature type="transmembrane region" description="Helical" evidence="8">
    <location>
        <begin position="449"/>
        <end position="469"/>
    </location>
</feature>
<feature type="compositionally biased region" description="Acidic residues" evidence="7">
    <location>
        <begin position="210"/>
        <end position="223"/>
    </location>
</feature>
<dbReference type="EMBL" id="JNBR01000010">
    <property type="protein sequence ID" value="OQS01307.1"/>
    <property type="molecule type" value="Genomic_DNA"/>
</dbReference>
<dbReference type="InterPro" id="IPR020846">
    <property type="entry name" value="MFS_dom"/>
</dbReference>
<evidence type="ECO:0000256" key="6">
    <source>
        <dbReference type="ARBA" id="ARBA00024338"/>
    </source>
</evidence>
<evidence type="ECO:0000313" key="11">
    <source>
        <dbReference type="Proteomes" id="UP000243579"/>
    </source>
</evidence>
<keyword evidence="2" id="KW-0813">Transport</keyword>
<protein>
    <submittedName>
        <fullName evidence="10">Major Facilitator Superfamily (MFS)</fullName>
    </submittedName>
</protein>
<feature type="transmembrane region" description="Helical" evidence="8">
    <location>
        <begin position="389"/>
        <end position="410"/>
    </location>
</feature>
<evidence type="ECO:0000256" key="2">
    <source>
        <dbReference type="ARBA" id="ARBA00022448"/>
    </source>
</evidence>
<feature type="transmembrane region" description="Helical" evidence="8">
    <location>
        <begin position="256"/>
        <end position="279"/>
    </location>
</feature>
<keyword evidence="11" id="KW-1185">Reference proteome</keyword>
<dbReference type="PANTHER" id="PTHR23505:SF79">
    <property type="entry name" value="PROTEIN SPINSTER"/>
    <property type="match status" value="1"/>
</dbReference>
<feature type="transmembrane region" description="Helical" evidence="8">
    <location>
        <begin position="79"/>
        <end position="100"/>
    </location>
</feature>
<comment type="subcellular location">
    <subcellularLocation>
        <location evidence="1">Membrane</location>
        <topology evidence="1">Multi-pass membrane protein</topology>
    </subcellularLocation>
</comment>
<keyword evidence="4 8" id="KW-1133">Transmembrane helix</keyword>
<feature type="transmembrane region" description="Helical" evidence="8">
    <location>
        <begin position="332"/>
        <end position="356"/>
    </location>
</feature>
<dbReference type="InterPro" id="IPR011701">
    <property type="entry name" value="MFS"/>
</dbReference>
<dbReference type="GO" id="GO:0022857">
    <property type="term" value="F:transmembrane transporter activity"/>
    <property type="evidence" value="ECO:0007669"/>
    <property type="project" value="InterPro"/>
</dbReference>